<reference evidence="2 3" key="1">
    <citation type="submission" date="2018-05" db="EMBL/GenBank/DDBJ databases">
        <title>Complete Genome Sequence of Methylobacterium sp. 17Sr1-43.</title>
        <authorList>
            <person name="Srinivasan S."/>
        </authorList>
    </citation>
    <scope>NUCLEOTIDE SEQUENCE [LARGE SCALE GENOMIC DNA]</scope>
    <source>
        <strain evidence="2 3">17Sr1-43</strain>
    </source>
</reference>
<dbReference type="GO" id="GO:0035438">
    <property type="term" value="F:cyclic-di-GMP binding"/>
    <property type="evidence" value="ECO:0007669"/>
    <property type="project" value="InterPro"/>
</dbReference>
<dbReference type="SUPFAM" id="SSF141371">
    <property type="entry name" value="PilZ domain-like"/>
    <property type="match status" value="1"/>
</dbReference>
<organism evidence="2 3">
    <name type="scientific">Methylobacterium radiodurans</name>
    <dbReference type="NCBI Taxonomy" id="2202828"/>
    <lineage>
        <taxon>Bacteria</taxon>
        <taxon>Pseudomonadati</taxon>
        <taxon>Pseudomonadota</taxon>
        <taxon>Alphaproteobacteria</taxon>
        <taxon>Hyphomicrobiales</taxon>
        <taxon>Methylobacteriaceae</taxon>
        <taxon>Methylobacterium</taxon>
    </lineage>
</organism>
<dbReference type="KEGG" id="meti:DK427_19920"/>
<dbReference type="EMBL" id="CP029551">
    <property type="protein sequence ID" value="AWN37715.1"/>
    <property type="molecule type" value="Genomic_DNA"/>
</dbReference>
<dbReference type="InterPro" id="IPR009875">
    <property type="entry name" value="PilZ_domain"/>
</dbReference>
<gene>
    <name evidence="2" type="ORF">DK427_19920</name>
</gene>
<evidence type="ECO:0000313" key="3">
    <source>
        <dbReference type="Proteomes" id="UP000246058"/>
    </source>
</evidence>
<evidence type="ECO:0000259" key="1">
    <source>
        <dbReference type="Pfam" id="PF07238"/>
    </source>
</evidence>
<dbReference type="Gene3D" id="2.40.10.220">
    <property type="entry name" value="predicted glycosyltransferase like domains"/>
    <property type="match status" value="1"/>
</dbReference>
<protein>
    <submittedName>
        <fullName evidence="2">Pilus assembly protein PilZ</fullName>
    </submittedName>
</protein>
<dbReference type="OrthoDB" id="7188320at2"/>
<keyword evidence="3" id="KW-1185">Reference proteome</keyword>
<dbReference type="RefSeq" id="WP_109952781.1">
    <property type="nucleotide sequence ID" value="NZ_CP029551.1"/>
</dbReference>
<dbReference type="Proteomes" id="UP000246058">
    <property type="component" value="Chromosome"/>
</dbReference>
<proteinExistence type="predicted"/>
<dbReference type="Pfam" id="PF07238">
    <property type="entry name" value="PilZ"/>
    <property type="match status" value="1"/>
</dbReference>
<sequence length="93" mass="9954">MSSISIRSKRRASDSLGRITHEGGEILCDVRDISIAGARLTVHGEQQAPESFSLKIEGTGLTFSCDVVWRKQRDLGVRFLAKGARGHAGAGSS</sequence>
<name>A0A2U8VVH7_9HYPH</name>
<feature type="domain" description="PilZ" evidence="1">
    <location>
        <begin position="8"/>
        <end position="80"/>
    </location>
</feature>
<evidence type="ECO:0000313" key="2">
    <source>
        <dbReference type="EMBL" id="AWN37715.1"/>
    </source>
</evidence>
<accession>A0A2U8VVH7</accession>
<dbReference type="AlphaFoldDB" id="A0A2U8VVH7"/>